<evidence type="ECO:0000313" key="1">
    <source>
        <dbReference type="EMBL" id="KAI9186835.1"/>
    </source>
</evidence>
<accession>A0AAD5J672</accession>
<dbReference type="AlphaFoldDB" id="A0AAD5J672"/>
<dbReference type="Proteomes" id="UP001064489">
    <property type="component" value="Chromosome 3"/>
</dbReference>
<gene>
    <name evidence="1" type="ORF">LWI28_021440</name>
</gene>
<dbReference type="EMBL" id="JAJSOW010000100">
    <property type="protein sequence ID" value="KAI9186835.1"/>
    <property type="molecule type" value="Genomic_DNA"/>
</dbReference>
<evidence type="ECO:0000313" key="2">
    <source>
        <dbReference type="Proteomes" id="UP001064489"/>
    </source>
</evidence>
<comment type="caution">
    <text evidence="1">The sequence shown here is derived from an EMBL/GenBank/DDBJ whole genome shotgun (WGS) entry which is preliminary data.</text>
</comment>
<name>A0AAD5J672_ACENE</name>
<organism evidence="1 2">
    <name type="scientific">Acer negundo</name>
    <name type="common">Box elder</name>
    <dbReference type="NCBI Taxonomy" id="4023"/>
    <lineage>
        <taxon>Eukaryota</taxon>
        <taxon>Viridiplantae</taxon>
        <taxon>Streptophyta</taxon>
        <taxon>Embryophyta</taxon>
        <taxon>Tracheophyta</taxon>
        <taxon>Spermatophyta</taxon>
        <taxon>Magnoliopsida</taxon>
        <taxon>eudicotyledons</taxon>
        <taxon>Gunneridae</taxon>
        <taxon>Pentapetalae</taxon>
        <taxon>rosids</taxon>
        <taxon>malvids</taxon>
        <taxon>Sapindales</taxon>
        <taxon>Sapindaceae</taxon>
        <taxon>Hippocastanoideae</taxon>
        <taxon>Acereae</taxon>
        <taxon>Acer</taxon>
    </lineage>
</organism>
<reference evidence="1" key="2">
    <citation type="submission" date="2023-02" db="EMBL/GenBank/DDBJ databases">
        <authorList>
            <person name="Swenson N.G."/>
            <person name="Wegrzyn J.L."/>
            <person name="Mcevoy S.L."/>
        </authorList>
    </citation>
    <scope>NUCLEOTIDE SEQUENCE</scope>
    <source>
        <strain evidence="1">91603</strain>
        <tissue evidence="1">Leaf</tissue>
    </source>
</reference>
<protein>
    <submittedName>
        <fullName evidence="1">Uncharacterized protein</fullName>
    </submittedName>
</protein>
<reference evidence="1" key="1">
    <citation type="journal article" date="2022" name="Plant J.">
        <title>Strategies of tolerance reflected in two North American maple genomes.</title>
        <authorList>
            <person name="McEvoy S.L."/>
            <person name="Sezen U.U."/>
            <person name="Trouern-Trend A."/>
            <person name="McMahon S.M."/>
            <person name="Schaberg P.G."/>
            <person name="Yang J."/>
            <person name="Wegrzyn J.L."/>
            <person name="Swenson N.G."/>
        </authorList>
    </citation>
    <scope>NUCLEOTIDE SEQUENCE</scope>
    <source>
        <strain evidence="1">91603</strain>
    </source>
</reference>
<keyword evidence="2" id="KW-1185">Reference proteome</keyword>
<sequence length="102" mass="11495">MKFTNQQPRSFDIHHPISYSHLSLSLSSPAASEFDSSYPRFLGRFSFEPLRENPLFCPSLAHWRNWAPLSGPKWFISIKDGGLSLVSGCMLVLFIFSPTCSA</sequence>
<proteinExistence type="predicted"/>